<keyword evidence="3" id="KW-0805">Transcription regulation</keyword>
<dbReference type="EMBL" id="JAATTO010000031">
    <property type="protein sequence ID" value="MBC9980908.1"/>
    <property type="molecule type" value="Genomic_DNA"/>
</dbReference>
<keyword evidence="5" id="KW-0804">Transcription</keyword>
<dbReference type="Gene3D" id="1.10.10.10">
    <property type="entry name" value="Winged helix-like DNA-binding domain superfamily/Winged helix DNA-binding domain"/>
    <property type="match status" value="1"/>
</dbReference>
<dbReference type="Proteomes" id="UP000639516">
    <property type="component" value="Unassembled WGS sequence"/>
</dbReference>
<dbReference type="InterPro" id="IPR000847">
    <property type="entry name" value="LysR_HTH_N"/>
</dbReference>
<keyword evidence="4" id="KW-0238">DNA-binding</keyword>
<protein>
    <submittedName>
        <fullName evidence="7">LysR family transcriptional regulator</fullName>
    </submittedName>
</protein>
<evidence type="ECO:0000256" key="5">
    <source>
        <dbReference type="ARBA" id="ARBA00023163"/>
    </source>
</evidence>
<reference evidence="7 8" key="1">
    <citation type="journal article" date="2020" name="Arch. Microbiol.">
        <title>Bradyrhizobium campsiandrae sp. nov., a nitrogen-fixing bacterial strain isolated from a native leguminous tree from the Amazon adapted to flooded conditions.</title>
        <authorList>
            <person name="Cabral Michel D."/>
            <person name="Martins da Costa E."/>
            <person name="Azarias Guimaraes A."/>
            <person name="Soares de Carvalho T."/>
            <person name="Santos de Castro Caputo P."/>
            <person name="Willems A."/>
            <person name="de Souza Moreira F.M."/>
        </authorList>
    </citation>
    <scope>NUCLEOTIDE SEQUENCE [LARGE SCALE GENOMIC DNA]</scope>
    <source>
        <strain evidence="8">INPA 384B</strain>
    </source>
</reference>
<evidence type="ECO:0000256" key="3">
    <source>
        <dbReference type="ARBA" id="ARBA00023015"/>
    </source>
</evidence>
<dbReference type="PRINTS" id="PR00039">
    <property type="entry name" value="HTHLYSR"/>
</dbReference>
<organism evidence="7 8">
    <name type="scientific">Bradyrhizobium campsiandrae</name>
    <dbReference type="NCBI Taxonomy" id="1729892"/>
    <lineage>
        <taxon>Bacteria</taxon>
        <taxon>Pseudomonadati</taxon>
        <taxon>Pseudomonadota</taxon>
        <taxon>Alphaproteobacteria</taxon>
        <taxon>Hyphomicrobiales</taxon>
        <taxon>Nitrobacteraceae</taxon>
        <taxon>Bradyrhizobium</taxon>
    </lineage>
</organism>
<comment type="caution">
    <text evidence="7">The sequence shown here is derived from an EMBL/GenBank/DDBJ whole genome shotgun (WGS) entry which is preliminary data.</text>
</comment>
<proteinExistence type="inferred from homology"/>
<dbReference type="InterPro" id="IPR005119">
    <property type="entry name" value="LysR_subst-bd"/>
</dbReference>
<evidence type="ECO:0000256" key="1">
    <source>
        <dbReference type="ARBA" id="ARBA00003502"/>
    </source>
</evidence>
<comment type="function">
    <text evidence="1">NodD regulates the expression of the nodABCFE genes which encode other nodulation proteins. NodD is also a negative regulator of its own expression. Binds flavonoids as inducers.</text>
</comment>
<accession>A0ABR7UCL1</accession>
<dbReference type="PROSITE" id="PS50931">
    <property type="entry name" value="HTH_LYSR"/>
    <property type="match status" value="1"/>
</dbReference>
<dbReference type="SUPFAM" id="SSF46785">
    <property type="entry name" value="Winged helix' DNA-binding domain"/>
    <property type="match status" value="1"/>
</dbReference>
<gene>
    <name evidence="7" type="ORF">HA482_22155</name>
</gene>
<evidence type="ECO:0000259" key="6">
    <source>
        <dbReference type="PROSITE" id="PS50931"/>
    </source>
</evidence>
<keyword evidence="8" id="KW-1185">Reference proteome</keyword>
<dbReference type="Pfam" id="PF00126">
    <property type="entry name" value="HTH_1"/>
    <property type="match status" value="1"/>
</dbReference>
<evidence type="ECO:0000256" key="4">
    <source>
        <dbReference type="ARBA" id="ARBA00023125"/>
    </source>
</evidence>
<evidence type="ECO:0000256" key="2">
    <source>
        <dbReference type="ARBA" id="ARBA00009437"/>
    </source>
</evidence>
<dbReference type="InterPro" id="IPR036388">
    <property type="entry name" value="WH-like_DNA-bd_sf"/>
</dbReference>
<sequence>MLINISPGDLEAFFAVAESGSFSRGAAALGLSQPAVSARIRHLEEVLGVTLFHRTSRRVAISDSGERLRVRLERTMGELRGLLKEFDDEAGLRKGRVRIGASPSIAASFLPNAVAKFKKRWPAIEIALLDDFYGRDLERLSQGAVDFAVIPFDRTTEQFHFEMLLKDSFIPIVPNGHKLALRKGVSLADIVREPLVTMPPESAAWGTLKRVFAAAGLEFHPSIQTQSALSVVAMVRAGLGVGFVTRLVSARIVTTGVTPLTLTDCKIERSVGIVRVQGRELPNAARMFCKTLREVAPSYSKIGRKHRASD</sequence>
<evidence type="ECO:0000313" key="7">
    <source>
        <dbReference type="EMBL" id="MBC9980908.1"/>
    </source>
</evidence>
<dbReference type="InterPro" id="IPR050950">
    <property type="entry name" value="HTH-type_LysR_regulators"/>
</dbReference>
<evidence type="ECO:0000313" key="8">
    <source>
        <dbReference type="Proteomes" id="UP000639516"/>
    </source>
</evidence>
<comment type="similarity">
    <text evidence="2">Belongs to the LysR transcriptional regulatory family.</text>
</comment>
<dbReference type="Pfam" id="PF03466">
    <property type="entry name" value="LysR_substrate"/>
    <property type="match status" value="1"/>
</dbReference>
<name>A0ABR7UCL1_9BRAD</name>
<feature type="domain" description="HTH lysR-type" evidence="6">
    <location>
        <begin position="1"/>
        <end position="62"/>
    </location>
</feature>
<dbReference type="RefSeq" id="WP_188105962.1">
    <property type="nucleotide sequence ID" value="NZ_JAANIH010000052.1"/>
</dbReference>
<dbReference type="PANTHER" id="PTHR30419:SF8">
    <property type="entry name" value="NITROGEN ASSIMILATION TRANSCRIPTIONAL ACTIVATOR-RELATED"/>
    <property type="match status" value="1"/>
</dbReference>
<dbReference type="PANTHER" id="PTHR30419">
    <property type="entry name" value="HTH-TYPE TRANSCRIPTIONAL REGULATOR YBHD"/>
    <property type="match status" value="1"/>
</dbReference>
<dbReference type="SUPFAM" id="SSF53850">
    <property type="entry name" value="Periplasmic binding protein-like II"/>
    <property type="match status" value="1"/>
</dbReference>
<dbReference type="InterPro" id="IPR036390">
    <property type="entry name" value="WH_DNA-bd_sf"/>
</dbReference>
<dbReference type="Gene3D" id="3.40.190.290">
    <property type="match status" value="1"/>
</dbReference>